<dbReference type="STRING" id="1801990.A2V69_03550"/>
<keyword evidence="1" id="KW-0812">Transmembrane</keyword>
<feature type="transmembrane region" description="Helical" evidence="1">
    <location>
        <begin position="175"/>
        <end position="193"/>
    </location>
</feature>
<evidence type="ECO:0000313" key="3">
    <source>
        <dbReference type="Proteomes" id="UP000177810"/>
    </source>
</evidence>
<gene>
    <name evidence="2" type="ORF">A2V69_03550</name>
</gene>
<feature type="transmembrane region" description="Helical" evidence="1">
    <location>
        <begin position="145"/>
        <end position="169"/>
    </location>
</feature>
<reference evidence="2 3" key="1">
    <citation type="journal article" date="2016" name="Nat. Commun.">
        <title>Thousands of microbial genomes shed light on interconnected biogeochemical processes in an aquifer system.</title>
        <authorList>
            <person name="Anantharaman K."/>
            <person name="Brown C.T."/>
            <person name="Hug L.A."/>
            <person name="Sharon I."/>
            <person name="Castelle C.J."/>
            <person name="Probst A.J."/>
            <person name="Thomas B.C."/>
            <person name="Singh A."/>
            <person name="Wilkins M.J."/>
            <person name="Karaoz U."/>
            <person name="Brodie E.L."/>
            <person name="Williams K.H."/>
            <person name="Hubbard S.S."/>
            <person name="Banfield J.F."/>
        </authorList>
    </citation>
    <scope>NUCLEOTIDE SEQUENCE [LARGE SCALE GENOMIC DNA]</scope>
</reference>
<dbReference type="Gene3D" id="1.20.1260.100">
    <property type="entry name" value="TspO/MBR protein"/>
    <property type="match status" value="1"/>
</dbReference>
<accession>A0A1G2F1J2</accession>
<dbReference type="Proteomes" id="UP000177810">
    <property type="component" value="Unassembled WGS sequence"/>
</dbReference>
<dbReference type="EMBL" id="MHMT01000029">
    <property type="protein sequence ID" value="OGZ31956.1"/>
    <property type="molecule type" value="Genomic_DNA"/>
</dbReference>
<feature type="transmembrane region" description="Helical" evidence="1">
    <location>
        <begin position="223"/>
        <end position="244"/>
    </location>
</feature>
<feature type="transmembrane region" description="Helical" evidence="1">
    <location>
        <begin position="104"/>
        <end position="125"/>
    </location>
</feature>
<feature type="transmembrane region" description="Helical" evidence="1">
    <location>
        <begin position="80"/>
        <end position="98"/>
    </location>
</feature>
<comment type="caution">
    <text evidence="2">The sequence shown here is derived from an EMBL/GenBank/DDBJ whole genome shotgun (WGS) entry which is preliminary data.</text>
</comment>
<feature type="transmembrane region" description="Helical" evidence="1">
    <location>
        <begin position="200"/>
        <end position="217"/>
    </location>
</feature>
<protein>
    <submittedName>
        <fullName evidence="2">Lantibiotic ABC transporter permease</fullName>
    </submittedName>
</protein>
<keyword evidence="1" id="KW-0472">Membrane</keyword>
<dbReference type="AlphaFoldDB" id="A0A1G2F1J2"/>
<name>A0A1G2F1J2_9BACT</name>
<dbReference type="PANTHER" id="PTHR33802">
    <property type="entry name" value="SI:CH211-161H7.5-RELATED"/>
    <property type="match status" value="1"/>
</dbReference>
<feature type="transmembrane region" description="Helical" evidence="1">
    <location>
        <begin position="50"/>
        <end position="68"/>
    </location>
</feature>
<evidence type="ECO:0000256" key="1">
    <source>
        <dbReference type="SAM" id="Phobius"/>
    </source>
</evidence>
<dbReference type="PANTHER" id="PTHR33802:SF1">
    <property type="entry name" value="XK-RELATED PROTEIN"/>
    <property type="match status" value="1"/>
</dbReference>
<keyword evidence="1" id="KW-1133">Transmembrane helix</keyword>
<organism evidence="2 3">
    <name type="scientific">Candidatus Portnoybacteria bacterium RBG_13_40_8</name>
    <dbReference type="NCBI Taxonomy" id="1801990"/>
    <lineage>
        <taxon>Bacteria</taxon>
        <taxon>Candidatus Portnoyibacteriota</taxon>
    </lineage>
</organism>
<proteinExistence type="predicted"/>
<dbReference type="InterPro" id="IPR038330">
    <property type="entry name" value="TspO/MBR-related_sf"/>
</dbReference>
<evidence type="ECO:0000313" key="2">
    <source>
        <dbReference type="EMBL" id="OGZ31956.1"/>
    </source>
</evidence>
<sequence length="252" mass="27848">MKKILNKFLVPVAYLAMVVVNYLANALPLGGRGTGVISDAYPNLFAPAGYAFSIWGLIYTLLTIYVVYQFSQKENILTAQVNRLFVVNALFNVGWLFAWHYDVIWLSVLLMIGLLVTLIKIADVLRQSVLTRKENFLVRLPFSIYFGWITVATIANITVLLVGLGWNGFGLAESFWTVIVLLVGAAIGSWRTIHDRNIPYALVLVWAYGAILFKHVSESEFNGAYPTVIVAAGLCILVFAVAIATSKHSSVV</sequence>